<dbReference type="Proteomes" id="UP000239025">
    <property type="component" value="Chromosome 1"/>
</dbReference>
<keyword evidence="2" id="KW-1185">Reference proteome</keyword>
<gene>
    <name evidence="1" type="ORF">PL963_02237</name>
</gene>
<reference evidence="2" key="1">
    <citation type="submission" date="2017-11" db="EMBL/GenBank/DDBJ databases">
        <authorList>
            <person name="Blom J."/>
        </authorList>
    </citation>
    <scope>NUCLEOTIDE SEQUENCE [LARGE SCALE GENOMIC DNA]</scope>
</reference>
<dbReference type="AlphaFoldDB" id="A0A193SNN6"/>
<sequence>MDARLRLASDFSLCKEWSRGPPQAPTCISVTISASDKKGQHRINPPVFANIENYI</sequence>
<accession>A0A193SNN6</accession>
<dbReference type="EMBL" id="LT963395">
    <property type="protein sequence ID" value="SOS19561.1"/>
    <property type="molecule type" value="Genomic_DNA"/>
</dbReference>
<protein>
    <submittedName>
        <fullName evidence="1">Uncharacterized protein</fullName>
    </submittedName>
</protein>
<proteinExistence type="predicted"/>
<evidence type="ECO:0000313" key="2">
    <source>
        <dbReference type="Proteomes" id="UP000239025"/>
    </source>
</evidence>
<evidence type="ECO:0000313" key="1">
    <source>
        <dbReference type="EMBL" id="SOS19561.1"/>
    </source>
</evidence>
<name>A0A193SNN6_9PSED</name>
<organism evidence="1 2">
    <name type="scientific">Pseudomonas cerasi</name>
    <dbReference type="NCBI Taxonomy" id="1583341"/>
    <lineage>
        <taxon>Bacteria</taxon>
        <taxon>Pseudomonadati</taxon>
        <taxon>Pseudomonadota</taxon>
        <taxon>Gammaproteobacteria</taxon>
        <taxon>Pseudomonadales</taxon>
        <taxon>Pseudomonadaceae</taxon>
        <taxon>Pseudomonas</taxon>
    </lineage>
</organism>